<dbReference type="PANTHER" id="PTHR42718:SF9">
    <property type="entry name" value="MAJOR FACILITATOR SUPERFAMILY MULTIDRUG TRANSPORTER MFSC"/>
    <property type="match status" value="1"/>
</dbReference>
<keyword evidence="8 9" id="KW-0472">Membrane</keyword>
<evidence type="ECO:0000256" key="6">
    <source>
        <dbReference type="ARBA" id="ARBA00022692"/>
    </source>
</evidence>
<evidence type="ECO:0000259" key="10">
    <source>
        <dbReference type="PROSITE" id="PS50850"/>
    </source>
</evidence>
<dbReference type="FunFam" id="1.20.1720.10:FF:000002">
    <property type="entry name" value="Multidrug resistance protein B"/>
    <property type="match status" value="1"/>
</dbReference>
<evidence type="ECO:0000256" key="8">
    <source>
        <dbReference type="ARBA" id="ARBA00023136"/>
    </source>
</evidence>
<organism evidence="11 12">
    <name type="scientific">Paucimonas lemoignei</name>
    <name type="common">Pseudomonas lemoignei</name>
    <dbReference type="NCBI Taxonomy" id="29443"/>
    <lineage>
        <taxon>Bacteria</taxon>
        <taxon>Pseudomonadati</taxon>
        <taxon>Pseudomonadota</taxon>
        <taxon>Betaproteobacteria</taxon>
        <taxon>Burkholderiales</taxon>
        <taxon>Burkholderiaceae</taxon>
        <taxon>Paucimonas</taxon>
    </lineage>
</organism>
<feature type="transmembrane region" description="Helical" evidence="9">
    <location>
        <begin position="89"/>
        <end position="108"/>
    </location>
</feature>
<feature type="transmembrane region" description="Helical" evidence="9">
    <location>
        <begin position="314"/>
        <end position="332"/>
    </location>
</feature>
<evidence type="ECO:0000256" key="4">
    <source>
        <dbReference type="ARBA" id="ARBA00022475"/>
    </source>
</evidence>
<feature type="transmembrane region" description="Helical" evidence="9">
    <location>
        <begin position="114"/>
        <end position="136"/>
    </location>
</feature>
<feature type="transmembrane region" description="Helical" evidence="9">
    <location>
        <begin position="240"/>
        <end position="261"/>
    </location>
</feature>
<dbReference type="PROSITE" id="PS50850">
    <property type="entry name" value="MFS"/>
    <property type="match status" value="1"/>
</dbReference>
<dbReference type="Proteomes" id="UP000295382">
    <property type="component" value="Unassembled WGS sequence"/>
</dbReference>
<dbReference type="Gene3D" id="1.20.1720.10">
    <property type="entry name" value="Multidrug resistance protein D"/>
    <property type="match status" value="1"/>
</dbReference>
<dbReference type="OrthoDB" id="9807274at2"/>
<evidence type="ECO:0000256" key="5">
    <source>
        <dbReference type="ARBA" id="ARBA00022519"/>
    </source>
</evidence>
<dbReference type="Pfam" id="PF07690">
    <property type="entry name" value="MFS_1"/>
    <property type="match status" value="1"/>
</dbReference>
<gene>
    <name evidence="11" type="ORF">EDC30_108122</name>
</gene>
<keyword evidence="7 9" id="KW-1133">Transmembrane helix</keyword>
<reference evidence="11 12" key="1">
    <citation type="submission" date="2019-03" db="EMBL/GenBank/DDBJ databases">
        <title>Genomic Encyclopedia of Type Strains, Phase IV (KMG-IV): sequencing the most valuable type-strain genomes for metagenomic binning, comparative biology and taxonomic classification.</title>
        <authorList>
            <person name="Goeker M."/>
        </authorList>
    </citation>
    <scope>NUCLEOTIDE SEQUENCE [LARGE SCALE GENOMIC DNA]</scope>
    <source>
        <strain evidence="11 12">DSM 7445</strain>
    </source>
</reference>
<feature type="transmembrane region" description="Helical" evidence="9">
    <location>
        <begin position="282"/>
        <end position="302"/>
    </location>
</feature>
<comment type="caution">
    <text evidence="11">The sequence shown here is derived from an EMBL/GenBank/DDBJ whole genome shotgun (WGS) entry which is preliminary data.</text>
</comment>
<feature type="transmembrane region" description="Helical" evidence="9">
    <location>
        <begin position="61"/>
        <end position="82"/>
    </location>
</feature>
<comment type="subcellular location">
    <subcellularLocation>
        <location evidence="1">Cell inner membrane</location>
        <topology evidence="1">Multi-pass membrane protein</topology>
    </subcellularLocation>
</comment>
<protein>
    <submittedName>
        <fullName evidence="11">DHA2 family multidrug resistance protein</fullName>
    </submittedName>
</protein>
<feature type="transmembrane region" description="Helical" evidence="9">
    <location>
        <begin position="379"/>
        <end position="398"/>
    </location>
</feature>
<dbReference type="EMBL" id="SLZQ01000008">
    <property type="protein sequence ID" value="TCS36058.1"/>
    <property type="molecule type" value="Genomic_DNA"/>
</dbReference>
<feature type="domain" description="Major facilitator superfamily (MFS) profile" evidence="10">
    <location>
        <begin position="23"/>
        <end position="509"/>
    </location>
</feature>
<dbReference type="InterPro" id="IPR011701">
    <property type="entry name" value="MFS"/>
</dbReference>
<proteinExistence type="inferred from homology"/>
<dbReference type="AlphaFoldDB" id="A0A4R3HSW5"/>
<accession>A0A4R3HSW5</accession>
<comment type="similarity">
    <text evidence="2">Belongs to the major facilitator superfamily. EmrB family.</text>
</comment>
<dbReference type="GO" id="GO:1990961">
    <property type="term" value="P:xenobiotic detoxification by transmembrane export across the plasma membrane"/>
    <property type="evidence" value="ECO:0007669"/>
    <property type="project" value="UniProtKB-ARBA"/>
</dbReference>
<dbReference type="CDD" id="cd17503">
    <property type="entry name" value="MFS_LmrB_MDR_like"/>
    <property type="match status" value="1"/>
</dbReference>
<dbReference type="InterPro" id="IPR020846">
    <property type="entry name" value="MFS_dom"/>
</dbReference>
<evidence type="ECO:0000313" key="11">
    <source>
        <dbReference type="EMBL" id="TCS36058.1"/>
    </source>
</evidence>
<keyword evidence="6 9" id="KW-0812">Transmembrane</keyword>
<evidence type="ECO:0000313" key="12">
    <source>
        <dbReference type="Proteomes" id="UP000295382"/>
    </source>
</evidence>
<feature type="transmembrane region" description="Helical" evidence="9">
    <location>
        <begin position="148"/>
        <end position="169"/>
    </location>
</feature>
<keyword evidence="12" id="KW-1185">Reference proteome</keyword>
<evidence type="ECO:0000256" key="2">
    <source>
        <dbReference type="ARBA" id="ARBA00008537"/>
    </source>
</evidence>
<feature type="transmembrane region" description="Helical" evidence="9">
    <location>
        <begin position="339"/>
        <end position="359"/>
    </location>
</feature>
<evidence type="ECO:0000256" key="3">
    <source>
        <dbReference type="ARBA" id="ARBA00022448"/>
    </source>
</evidence>
<evidence type="ECO:0000256" key="1">
    <source>
        <dbReference type="ARBA" id="ARBA00004429"/>
    </source>
</evidence>
<dbReference type="InterPro" id="IPR004638">
    <property type="entry name" value="EmrB-like"/>
</dbReference>
<dbReference type="InterPro" id="IPR036259">
    <property type="entry name" value="MFS_trans_sf"/>
</dbReference>
<dbReference type="GO" id="GO:0005886">
    <property type="term" value="C:plasma membrane"/>
    <property type="evidence" value="ECO:0007669"/>
    <property type="project" value="UniProtKB-SubCell"/>
</dbReference>
<dbReference type="PRINTS" id="PR01036">
    <property type="entry name" value="TCRTETB"/>
</dbReference>
<evidence type="ECO:0000256" key="9">
    <source>
        <dbReference type="SAM" id="Phobius"/>
    </source>
</evidence>
<name>A0A4R3HSW5_PAULE</name>
<feature type="transmembrane region" description="Helical" evidence="9">
    <location>
        <begin position="487"/>
        <end position="505"/>
    </location>
</feature>
<dbReference type="NCBIfam" id="TIGR00711">
    <property type="entry name" value="efflux_EmrB"/>
    <property type="match status" value="1"/>
</dbReference>
<feature type="transmembrane region" description="Helical" evidence="9">
    <location>
        <begin position="209"/>
        <end position="228"/>
    </location>
</feature>
<sequence length="518" mass="55960">MQKPASAAPVALAPLQGPALLLLTIATAISTFMEILDITIANVSIPTIAGSLGVSTTQGTWIISAYSVAAAIAVPLTGWLARRVGEVKLFTMSVLAFTAMSALAAFSTNLPMLVFFRLLQGLVSGPMVPLSQTLLVRNFPPEKRGAALGLWAMTIILAPICGPLLGGYISDNYHWSWIFLINIPIGLFGSITVWTLMKKRDSAITRQPLDFIGLILLIVGVGSLQLMLEIGREYDWFASSFITTLAIVAAVALTFFIAWAWTSTHPIVDLHLLRDVNFRYGVILLSVGFMTYFGTVVVFPLWLQSVMGYTSAQAGMAMAPLGFFTLILSPIIGRNIAKLNLRVLATCAFIILGGVSFWNSFMSLDADFWTIVSPRLVQGIGMACFFMPVQSLMLSNITPDNMAAASGLSNFLRTLGAAMGTAISVTMWDHFAVDNHARLVENISIYSPTSNSYLNTLQAAGLTLEQAYAAVERTITAQSYMMATNEFFGYCALAFFALTGLVWLTKPKKLTAPLSGGH</sequence>
<evidence type="ECO:0000256" key="7">
    <source>
        <dbReference type="ARBA" id="ARBA00022989"/>
    </source>
</evidence>
<dbReference type="SUPFAM" id="SSF103473">
    <property type="entry name" value="MFS general substrate transporter"/>
    <property type="match status" value="1"/>
</dbReference>
<feature type="transmembrane region" description="Helical" evidence="9">
    <location>
        <begin position="175"/>
        <end position="197"/>
    </location>
</feature>
<dbReference type="PANTHER" id="PTHR42718">
    <property type="entry name" value="MAJOR FACILITATOR SUPERFAMILY MULTIDRUG TRANSPORTER MFSC"/>
    <property type="match status" value="1"/>
</dbReference>
<keyword evidence="4" id="KW-1003">Cell membrane</keyword>
<dbReference type="GO" id="GO:0022857">
    <property type="term" value="F:transmembrane transporter activity"/>
    <property type="evidence" value="ECO:0007669"/>
    <property type="project" value="InterPro"/>
</dbReference>
<keyword evidence="3" id="KW-0813">Transport</keyword>
<dbReference type="GO" id="GO:0015721">
    <property type="term" value="P:bile acid and bile salt transport"/>
    <property type="evidence" value="ECO:0007669"/>
    <property type="project" value="UniProtKB-ARBA"/>
</dbReference>
<dbReference type="Gene3D" id="1.20.1250.20">
    <property type="entry name" value="MFS general substrate transporter like domains"/>
    <property type="match status" value="1"/>
</dbReference>
<keyword evidence="5" id="KW-0997">Cell inner membrane</keyword>
<dbReference type="RefSeq" id="WP_132259320.1">
    <property type="nucleotide sequence ID" value="NZ_SLZQ01000008.1"/>
</dbReference>